<keyword evidence="1" id="KW-0472">Membrane</keyword>
<evidence type="ECO:0000313" key="2">
    <source>
        <dbReference type="EMBL" id="UZW73582.1"/>
    </source>
</evidence>
<gene>
    <name evidence="2" type="ORF">NNL22_11080</name>
</gene>
<feature type="transmembrane region" description="Helical" evidence="1">
    <location>
        <begin position="69"/>
        <end position="87"/>
    </location>
</feature>
<evidence type="ECO:0000313" key="3">
    <source>
        <dbReference type="Proteomes" id="UP001164472"/>
    </source>
</evidence>
<feature type="transmembrane region" description="Helical" evidence="1">
    <location>
        <begin position="44"/>
        <end position="62"/>
    </location>
</feature>
<protein>
    <submittedName>
        <fullName evidence="2">DoxX family protein</fullName>
    </submittedName>
</protein>
<feature type="transmembrane region" description="Helical" evidence="1">
    <location>
        <begin position="99"/>
        <end position="118"/>
    </location>
</feature>
<dbReference type="Proteomes" id="UP001164472">
    <property type="component" value="Chromosome"/>
</dbReference>
<name>A0A9E8KPJ9_9ALTE</name>
<evidence type="ECO:0000256" key="1">
    <source>
        <dbReference type="SAM" id="Phobius"/>
    </source>
</evidence>
<feature type="transmembrane region" description="Helical" evidence="1">
    <location>
        <begin position="7"/>
        <end position="24"/>
    </location>
</feature>
<proteinExistence type="predicted"/>
<dbReference type="PANTHER" id="PTHR36974">
    <property type="entry name" value="MEMBRANE PROTEIN-RELATED"/>
    <property type="match status" value="1"/>
</dbReference>
<reference evidence="2" key="1">
    <citation type="submission" date="2022-07" db="EMBL/GenBank/DDBJ databases">
        <title>Alkalimarinus sp. nov., isolated from gut of a Alitta virens.</title>
        <authorList>
            <person name="Yang A.I."/>
            <person name="Shin N.-R."/>
        </authorList>
    </citation>
    <scope>NUCLEOTIDE SEQUENCE</scope>
    <source>
        <strain evidence="2">FA028</strain>
    </source>
</reference>
<sequence>MNKWKIAGLAFVFFWFMGGGIGHFTHTEFFVNIMPPSFPMHYEAVYISGVFEILGALGLLLAATRKWAANGLILLTLCVTPANIHMWLNPQMYPDVPEWALSVRLVIQVLLIMCIWWSSREFPNAKSSLVDAR</sequence>
<dbReference type="RefSeq" id="WP_251809723.1">
    <property type="nucleotide sequence ID" value="NZ_CP101527.1"/>
</dbReference>
<dbReference type="PANTHER" id="PTHR36974:SF1">
    <property type="entry name" value="DOXX FAMILY MEMBRANE PROTEIN"/>
    <property type="match status" value="1"/>
</dbReference>
<dbReference type="KEGG" id="asem:NNL22_11080"/>
<keyword evidence="3" id="KW-1185">Reference proteome</keyword>
<dbReference type="AlphaFoldDB" id="A0A9E8KPJ9"/>
<dbReference type="EMBL" id="CP101527">
    <property type="protein sequence ID" value="UZW73582.1"/>
    <property type="molecule type" value="Genomic_DNA"/>
</dbReference>
<accession>A0A9E8KPJ9</accession>
<keyword evidence="1" id="KW-1133">Transmembrane helix</keyword>
<organism evidence="2 3">
    <name type="scientific">Alkalimarinus sediminis</name>
    <dbReference type="NCBI Taxonomy" id="1632866"/>
    <lineage>
        <taxon>Bacteria</taxon>
        <taxon>Pseudomonadati</taxon>
        <taxon>Pseudomonadota</taxon>
        <taxon>Gammaproteobacteria</taxon>
        <taxon>Alteromonadales</taxon>
        <taxon>Alteromonadaceae</taxon>
        <taxon>Alkalimarinus</taxon>
    </lineage>
</organism>
<keyword evidence="1" id="KW-0812">Transmembrane</keyword>